<proteinExistence type="inferred from homology"/>
<evidence type="ECO:0000256" key="3">
    <source>
        <dbReference type="RuleBase" id="RU000363"/>
    </source>
</evidence>
<dbReference type="PRINTS" id="PR00081">
    <property type="entry name" value="GDHRDH"/>
</dbReference>
<dbReference type="Pfam" id="PF00106">
    <property type="entry name" value="adh_short"/>
    <property type="match status" value="1"/>
</dbReference>
<dbReference type="Gene3D" id="3.40.50.720">
    <property type="entry name" value="NAD(P)-binding Rossmann-like Domain"/>
    <property type="match status" value="1"/>
</dbReference>
<sequence length="258" mass="27244">MPTALITGASAGLGEGFARELARRGHDLILTARRAERLYEIAAELRGAHGVAVHVFASDLAEADAPDRLLADVAEAGLTVDTLINNAGYGLRGHFAEQDRGQVLGMIDLNCRSLVALAHGVLPQMLERGGGGILNLASTAAFQPGPWMAVYYATKAFVLSFSEALHEEVRDRGVRVTALCPGPTRTEFAGRAGMTDMPLFTALASDADGVVRDGLAALEVGRAVKVSGVVNALMADATRFTPRLLARKVAGSLQKRRD</sequence>
<dbReference type="InterPro" id="IPR002347">
    <property type="entry name" value="SDR_fam"/>
</dbReference>
<dbReference type="PANTHER" id="PTHR42901:SF1">
    <property type="entry name" value="ALCOHOL DEHYDROGENASE"/>
    <property type="match status" value="1"/>
</dbReference>
<comment type="caution">
    <text evidence="4">The sequence shown here is derived from an EMBL/GenBank/DDBJ whole genome shotgun (WGS) entry which is preliminary data.</text>
</comment>
<dbReference type="PANTHER" id="PTHR42901">
    <property type="entry name" value="ALCOHOL DEHYDROGENASE"/>
    <property type="match status" value="1"/>
</dbReference>
<keyword evidence="5" id="KW-1185">Reference proteome</keyword>
<dbReference type="AlphaFoldDB" id="A0A2A2SI10"/>
<evidence type="ECO:0000256" key="1">
    <source>
        <dbReference type="ARBA" id="ARBA00006484"/>
    </source>
</evidence>
<protein>
    <submittedName>
        <fullName evidence="4">Short-chain dehydrogenase</fullName>
    </submittedName>
</protein>
<evidence type="ECO:0000313" key="4">
    <source>
        <dbReference type="EMBL" id="PAX08661.1"/>
    </source>
</evidence>
<accession>A0A2A2SI10</accession>
<dbReference type="EMBL" id="NSLI01000002">
    <property type="protein sequence ID" value="PAX08661.1"/>
    <property type="molecule type" value="Genomic_DNA"/>
</dbReference>
<dbReference type="Proteomes" id="UP000218151">
    <property type="component" value="Unassembled WGS sequence"/>
</dbReference>
<gene>
    <name evidence="4" type="ORF">CKY28_04610</name>
</gene>
<keyword evidence="2" id="KW-0560">Oxidoreductase</keyword>
<dbReference type="PIRSF" id="PIRSF000126">
    <property type="entry name" value="11-beta-HSD1"/>
    <property type="match status" value="1"/>
</dbReference>
<organism evidence="4 5">
    <name type="scientific">Sphingomonas lenta</name>
    <dbReference type="NCBI Taxonomy" id="1141887"/>
    <lineage>
        <taxon>Bacteria</taxon>
        <taxon>Pseudomonadati</taxon>
        <taxon>Pseudomonadota</taxon>
        <taxon>Alphaproteobacteria</taxon>
        <taxon>Sphingomonadales</taxon>
        <taxon>Sphingomonadaceae</taxon>
        <taxon>Sphingomonas</taxon>
    </lineage>
</organism>
<comment type="similarity">
    <text evidence="1 3">Belongs to the short-chain dehydrogenases/reductases (SDR) family.</text>
</comment>
<dbReference type="PRINTS" id="PR00080">
    <property type="entry name" value="SDRFAMILY"/>
</dbReference>
<evidence type="ECO:0000256" key="2">
    <source>
        <dbReference type="ARBA" id="ARBA00023002"/>
    </source>
</evidence>
<dbReference type="RefSeq" id="WP_095997172.1">
    <property type="nucleotide sequence ID" value="NZ_NSLI01000002.1"/>
</dbReference>
<dbReference type="GO" id="GO:0016491">
    <property type="term" value="F:oxidoreductase activity"/>
    <property type="evidence" value="ECO:0007669"/>
    <property type="project" value="UniProtKB-KW"/>
</dbReference>
<dbReference type="InterPro" id="IPR036291">
    <property type="entry name" value="NAD(P)-bd_dom_sf"/>
</dbReference>
<reference evidence="5" key="1">
    <citation type="submission" date="2017-09" db="EMBL/GenBank/DDBJ databases">
        <authorList>
            <person name="Feng G."/>
            <person name="Zhu H."/>
        </authorList>
    </citation>
    <scope>NUCLEOTIDE SEQUENCE [LARGE SCALE GENOMIC DNA]</scope>
    <source>
        <strain evidence="5">1PNM-20</strain>
    </source>
</reference>
<dbReference type="SUPFAM" id="SSF51735">
    <property type="entry name" value="NAD(P)-binding Rossmann-fold domains"/>
    <property type="match status" value="1"/>
</dbReference>
<dbReference type="OrthoDB" id="9810734at2"/>
<name>A0A2A2SI10_9SPHN</name>
<evidence type="ECO:0000313" key="5">
    <source>
        <dbReference type="Proteomes" id="UP000218151"/>
    </source>
</evidence>